<dbReference type="AlphaFoldDB" id="A0A5C6QLU4"/>
<protein>
    <recommendedName>
        <fullName evidence="3">Ribosome recycling factor</fullName>
    </recommendedName>
</protein>
<dbReference type="Proteomes" id="UP000321822">
    <property type="component" value="Unassembled WGS sequence"/>
</dbReference>
<dbReference type="EMBL" id="VOLT01000003">
    <property type="protein sequence ID" value="TWX69769.1"/>
    <property type="molecule type" value="Genomic_DNA"/>
</dbReference>
<gene>
    <name evidence="1" type="ORF">ESZ36_07440</name>
</gene>
<sequence length="122" mass="14177">MEKINTINLPSFLRRTMKAYALKAHIRQLGCDLSRIGRSRNWQLKANFDQLQGIIEFIEQKNEKSWLWLAKLLKKEYQHLSHENLLVLATRMENVTIAALIAQTDCTLAQARKVLDELEGLD</sequence>
<comment type="caution">
    <text evidence="1">The sequence shown here is derived from an EMBL/GenBank/DDBJ whole genome shotgun (WGS) entry which is preliminary data.</text>
</comment>
<dbReference type="OrthoDB" id="6199326at2"/>
<organism evidence="1 2">
    <name type="scientific">Colwellia demingiae</name>
    <dbReference type="NCBI Taxonomy" id="89401"/>
    <lineage>
        <taxon>Bacteria</taxon>
        <taxon>Pseudomonadati</taxon>
        <taxon>Pseudomonadota</taxon>
        <taxon>Gammaproteobacteria</taxon>
        <taxon>Alteromonadales</taxon>
        <taxon>Colwelliaceae</taxon>
        <taxon>Colwellia</taxon>
    </lineage>
</organism>
<evidence type="ECO:0000313" key="2">
    <source>
        <dbReference type="Proteomes" id="UP000321822"/>
    </source>
</evidence>
<name>A0A5C6QLU4_9GAMM</name>
<dbReference type="Pfam" id="PF12614">
    <property type="entry name" value="RRF_GI"/>
    <property type="match status" value="1"/>
</dbReference>
<reference evidence="1 2" key="1">
    <citation type="submission" date="2019-07" db="EMBL/GenBank/DDBJ databases">
        <title>Genomes of sea-ice associated Colwellia species.</title>
        <authorList>
            <person name="Bowman J.P."/>
        </authorList>
    </citation>
    <scope>NUCLEOTIDE SEQUENCE [LARGE SCALE GENOMIC DNA]</scope>
    <source>
        <strain evidence="1 2">ACAM 459</strain>
    </source>
</reference>
<dbReference type="InterPro" id="IPR022253">
    <property type="entry name" value="Ribosome_recyc_fac_bac"/>
</dbReference>
<proteinExistence type="predicted"/>
<dbReference type="RefSeq" id="WP_146785730.1">
    <property type="nucleotide sequence ID" value="NZ_VOLT01000003.1"/>
</dbReference>
<evidence type="ECO:0008006" key="3">
    <source>
        <dbReference type="Google" id="ProtNLM"/>
    </source>
</evidence>
<evidence type="ECO:0000313" key="1">
    <source>
        <dbReference type="EMBL" id="TWX69769.1"/>
    </source>
</evidence>
<keyword evidence="2" id="KW-1185">Reference proteome</keyword>
<accession>A0A5C6QLU4</accession>